<dbReference type="GO" id="GO:0072354">
    <property type="term" value="F:histone H3T3 kinase activity"/>
    <property type="evidence" value="ECO:0007669"/>
    <property type="project" value="TreeGrafter"/>
</dbReference>
<evidence type="ECO:0000256" key="4">
    <source>
        <dbReference type="ARBA" id="ARBA00022741"/>
    </source>
</evidence>
<keyword evidence="3" id="KW-0808">Transferase</keyword>
<evidence type="ECO:0000256" key="1">
    <source>
        <dbReference type="ARBA" id="ARBA00012513"/>
    </source>
</evidence>
<keyword evidence="11" id="KW-1185">Reference proteome</keyword>
<dbReference type="Proteomes" id="UP000887578">
    <property type="component" value="Unplaced"/>
</dbReference>
<keyword evidence="6" id="KW-0067">ATP-binding</keyword>
<dbReference type="GO" id="GO:0000278">
    <property type="term" value="P:mitotic cell cycle"/>
    <property type="evidence" value="ECO:0007669"/>
    <property type="project" value="TreeGrafter"/>
</dbReference>
<keyword evidence="5" id="KW-0418">Kinase</keyword>
<evidence type="ECO:0000256" key="7">
    <source>
        <dbReference type="ARBA" id="ARBA00047899"/>
    </source>
</evidence>
<evidence type="ECO:0000256" key="8">
    <source>
        <dbReference type="ARBA" id="ARBA00048679"/>
    </source>
</evidence>
<organism evidence="11 12">
    <name type="scientific">Panagrolaimus davidi</name>
    <dbReference type="NCBI Taxonomy" id="227884"/>
    <lineage>
        <taxon>Eukaryota</taxon>
        <taxon>Metazoa</taxon>
        <taxon>Ecdysozoa</taxon>
        <taxon>Nematoda</taxon>
        <taxon>Chromadorea</taxon>
        <taxon>Rhabditida</taxon>
        <taxon>Tylenchina</taxon>
        <taxon>Panagrolaimomorpha</taxon>
        <taxon>Panagrolaimoidea</taxon>
        <taxon>Panagrolaimidae</taxon>
        <taxon>Panagrolaimus</taxon>
    </lineage>
</organism>
<evidence type="ECO:0000256" key="9">
    <source>
        <dbReference type="SAM" id="MobiDB-lite"/>
    </source>
</evidence>
<feature type="region of interest" description="Disordered" evidence="9">
    <location>
        <begin position="1"/>
        <end position="25"/>
    </location>
</feature>
<evidence type="ECO:0000256" key="6">
    <source>
        <dbReference type="ARBA" id="ARBA00022840"/>
    </source>
</evidence>
<dbReference type="InterPro" id="IPR024604">
    <property type="entry name" value="GSG2_C"/>
</dbReference>
<dbReference type="GO" id="GO:0005634">
    <property type="term" value="C:nucleus"/>
    <property type="evidence" value="ECO:0007669"/>
    <property type="project" value="TreeGrafter"/>
</dbReference>
<comment type="catalytic activity">
    <reaction evidence="7">
        <text>L-threonyl-[protein] + ATP = O-phospho-L-threonyl-[protein] + ADP + H(+)</text>
        <dbReference type="Rhea" id="RHEA:46608"/>
        <dbReference type="Rhea" id="RHEA-COMP:11060"/>
        <dbReference type="Rhea" id="RHEA-COMP:11605"/>
        <dbReference type="ChEBI" id="CHEBI:15378"/>
        <dbReference type="ChEBI" id="CHEBI:30013"/>
        <dbReference type="ChEBI" id="CHEBI:30616"/>
        <dbReference type="ChEBI" id="CHEBI:61977"/>
        <dbReference type="ChEBI" id="CHEBI:456216"/>
        <dbReference type="EC" id="2.7.11.1"/>
    </reaction>
</comment>
<evidence type="ECO:0000256" key="5">
    <source>
        <dbReference type="ARBA" id="ARBA00022777"/>
    </source>
</evidence>
<dbReference type="PANTHER" id="PTHR24419">
    <property type="entry name" value="INTERLEUKIN-1 RECEPTOR-ASSOCIATED KINASE"/>
    <property type="match status" value="1"/>
</dbReference>
<keyword evidence="4" id="KW-0547">Nucleotide-binding</keyword>
<evidence type="ECO:0000256" key="2">
    <source>
        <dbReference type="ARBA" id="ARBA00022527"/>
    </source>
</evidence>
<dbReference type="WBParaSite" id="PDA_v2.g22780.t1">
    <property type="protein sequence ID" value="PDA_v2.g22780.t1"/>
    <property type="gene ID" value="PDA_v2.g22780"/>
</dbReference>
<keyword evidence="2" id="KW-0723">Serine/threonine-protein kinase</keyword>
<dbReference type="AlphaFoldDB" id="A0A914PWT3"/>
<accession>A0A914PWT3</accession>
<reference evidence="12" key="1">
    <citation type="submission" date="2022-11" db="UniProtKB">
        <authorList>
            <consortium name="WormBaseParasite"/>
        </authorList>
    </citation>
    <scope>IDENTIFICATION</scope>
</reference>
<dbReference type="SMART" id="SM01331">
    <property type="entry name" value="DUF3635"/>
    <property type="match status" value="1"/>
</dbReference>
<evidence type="ECO:0000313" key="11">
    <source>
        <dbReference type="Proteomes" id="UP000887578"/>
    </source>
</evidence>
<protein>
    <recommendedName>
        <fullName evidence="1">non-specific serine/threonine protein kinase</fullName>
        <ecNumber evidence="1">2.7.11.1</ecNumber>
    </recommendedName>
</protein>
<evidence type="ECO:0000313" key="12">
    <source>
        <dbReference type="WBParaSite" id="PDA_v2.g22780.t1"/>
    </source>
</evidence>
<name>A0A914PWT3_9BILA</name>
<dbReference type="EC" id="2.7.11.1" evidence="1"/>
<feature type="domain" description="Serine/threonine-protein kinase haspin C-terminal" evidence="10">
    <location>
        <begin position="140"/>
        <end position="224"/>
    </location>
</feature>
<dbReference type="GO" id="GO:0005524">
    <property type="term" value="F:ATP binding"/>
    <property type="evidence" value="ECO:0007669"/>
    <property type="project" value="UniProtKB-KW"/>
</dbReference>
<evidence type="ECO:0000256" key="3">
    <source>
        <dbReference type="ARBA" id="ARBA00022679"/>
    </source>
</evidence>
<feature type="compositionally biased region" description="Basic and acidic residues" evidence="9">
    <location>
        <begin position="8"/>
        <end position="25"/>
    </location>
</feature>
<dbReference type="GO" id="GO:0005737">
    <property type="term" value="C:cytoplasm"/>
    <property type="evidence" value="ECO:0007669"/>
    <property type="project" value="TreeGrafter"/>
</dbReference>
<evidence type="ECO:0000259" key="10">
    <source>
        <dbReference type="SMART" id="SM01331"/>
    </source>
</evidence>
<sequence>MVSPYLRVSEEDKNDPDDGKKEKQEEDVPKLLLLLSKGGSELENFMVKTKDELITIVIQVAATMAMGEEMLELEHRDAHVFLVEETKEEELGFFIRGKKFIVKSNNILIKLIDFGKSRLQNGNEVLFCDDWELESNESNPTEGRGELHYQIYPRMNEIIGGNWKGYYPATNILWIRYLIEILSGFDSSGLASEDPGTQAFQEAKRSKKKQITPKIGEEVAKKFFDAIKNCKAAGEFVFNYMIYCDNWEMDSITIN</sequence>
<proteinExistence type="predicted"/>
<dbReference type="Gene3D" id="1.10.510.10">
    <property type="entry name" value="Transferase(Phosphotransferase) domain 1"/>
    <property type="match status" value="1"/>
</dbReference>
<dbReference type="GO" id="GO:0035556">
    <property type="term" value="P:intracellular signal transduction"/>
    <property type="evidence" value="ECO:0007669"/>
    <property type="project" value="TreeGrafter"/>
</dbReference>
<dbReference type="PANTHER" id="PTHR24419:SF18">
    <property type="entry name" value="SERINE_THREONINE-PROTEIN KINASE HASPIN"/>
    <property type="match status" value="1"/>
</dbReference>
<dbReference type="Pfam" id="PF12330">
    <property type="entry name" value="Haspin_kinase"/>
    <property type="match status" value="1"/>
</dbReference>
<comment type="catalytic activity">
    <reaction evidence="8">
        <text>L-seryl-[protein] + ATP = O-phospho-L-seryl-[protein] + ADP + H(+)</text>
        <dbReference type="Rhea" id="RHEA:17989"/>
        <dbReference type="Rhea" id="RHEA-COMP:9863"/>
        <dbReference type="Rhea" id="RHEA-COMP:11604"/>
        <dbReference type="ChEBI" id="CHEBI:15378"/>
        <dbReference type="ChEBI" id="CHEBI:29999"/>
        <dbReference type="ChEBI" id="CHEBI:30616"/>
        <dbReference type="ChEBI" id="CHEBI:83421"/>
        <dbReference type="ChEBI" id="CHEBI:456216"/>
        <dbReference type="EC" id="2.7.11.1"/>
    </reaction>
</comment>